<dbReference type="InterPro" id="IPR040980">
    <property type="entry name" value="SWI2_SNF2"/>
</dbReference>
<dbReference type="Pfam" id="PF18766">
    <property type="entry name" value="SWI2_SNF2"/>
    <property type="match status" value="1"/>
</dbReference>
<evidence type="ECO:0000256" key="5">
    <source>
        <dbReference type="ARBA" id="ARBA00022741"/>
    </source>
</evidence>
<evidence type="ECO:0000313" key="14">
    <source>
        <dbReference type="Proteomes" id="UP001483898"/>
    </source>
</evidence>
<dbReference type="PANTHER" id="PTHR30195:SF16">
    <property type="entry name" value="TYPE I RESTRICTION ENZYME ENDONUCLEASE SUBUNIT"/>
    <property type="match status" value="1"/>
</dbReference>
<keyword evidence="10" id="KW-0238">DNA-binding</keyword>
<sequence length="221" mass="25840">MFQVAQNVPAQNSYKNESKSAEYDIVILINGIPLVLIELKKRSLDKGLDKAFKQVEDYFPKLKQQGLFKCIELFIISNGTDTQYFSNQDAGKSKELNKFCFGWSDENNNKRNEIMEFIPEFLQRCHLALFLFFFLVHHEKNQKLMVAKPHQFHTIKKIVEFTKKEITQESPLNVTNNIKKKNSHIWHTTGSGKTLTAFLLCRYLKKFISINETQKNIIVFL</sequence>
<feature type="domain" description="Restriction endonuclease type I HsdR N-terminal" evidence="11">
    <location>
        <begin position="2"/>
        <end position="90"/>
    </location>
</feature>
<dbReference type="RefSeq" id="WP_342386787.1">
    <property type="nucleotide sequence ID" value="NZ_CP128414.1"/>
</dbReference>
<gene>
    <name evidence="13" type="ORF">QN326_07070</name>
</gene>
<evidence type="ECO:0000256" key="1">
    <source>
        <dbReference type="ARBA" id="ARBA00000851"/>
    </source>
</evidence>
<reference evidence="13" key="1">
    <citation type="submission" date="2023-06" db="EMBL/GenBank/DDBJ databases">
        <title>Complete Genome of Candidatus Phytoplasma asteris M8.</title>
        <authorList>
            <person name="Toth R."/>
            <person name="Ilic A.-M."/>
            <person name="Huettel B."/>
            <person name="Duduk B."/>
            <person name="Kube M."/>
        </authorList>
    </citation>
    <scope>NUCLEOTIDE SEQUENCE [LARGE SCALE GENOMIC DNA]</scope>
    <source>
        <strain evidence="13">M8</strain>
    </source>
</reference>
<keyword evidence="14" id="KW-1185">Reference proteome</keyword>
<dbReference type="InterPro" id="IPR051268">
    <property type="entry name" value="Type-I_R_enzyme_R_subunit"/>
</dbReference>
<keyword evidence="9" id="KW-0067">ATP-binding</keyword>
<dbReference type="SUPFAM" id="SSF52540">
    <property type="entry name" value="P-loop containing nucleoside triphosphate hydrolases"/>
    <property type="match status" value="1"/>
</dbReference>
<evidence type="ECO:0000256" key="3">
    <source>
        <dbReference type="ARBA" id="ARBA00012654"/>
    </source>
</evidence>
<evidence type="ECO:0000256" key="9">
    <source>
        <dbReference type="ARBA" id="ARBA00022840"/>
    </source>
</evidence>
<evidence type="ECO:0000256" key="8">
    <source>
        <dbReference type="ARBA" id="ARBA00022801"/>
    </source>
</evidence>
<keyword evidence="5" id="KW-0547">Nucleotide-binding</keyword>
<evidence type="ECO:0000256" key="7">
    <source>
        <dbReference type="ARBA" id="ARBA00022759"/>
    </source>
</evidence>
<dbReference type="Proteomes" id="UP001483898">
    <property type="component" value="Chromosome"/>
</dbReference>
<dbReference type="CDD" id="cd22332">
    <property type="entry name" value="HsdR_N"/>
    <property type="match status" value="1"/>
</dbReference>
<dbReference type="PANTHER" id="PTHR30195">
    <property type="entry name" value="TYPE I SITE-SPECIFIC DEOXYRIBONUCLEASE PROTEIN SUBUNIT M AND R"/>
    <property type="match status" value="1"/>
</dbReference>
<dbReference type="EC" id="3.1.21.3" evidence="3"/>
<dbReference type="Gene3D" id="3.40.50.300">
    <property type="entry name" value="P-loop containing nucleotide triphosphate hydrolases"/>
    <property type="match status" value="1"/>
</dbReference>
<evidence type="ECO:0000256" key="10">
    <source>
        <dbReference type="ARBA" id="ARBA00023125"/>
    </source>
</evidence>
<accession>A0ABZ3CDK2</accession>
<evidence type="ECO:0000259" key="11">
    <source>
        <dbReference type="Pfam" id="PF04313"/>
    </source>
</evidence>
<evidence type="ECO:0000256" key="2">
    <source>
        <dbReference type="ARBA" id="ARBA00008598"/>
    </source>
</evidence>
<evidence type="ECO:0000259" key="12">
    <source>
        <dbReference type="Pfam" id="PF18766"/>
    </source>
</evidence>
<dbReference type="Pfam" id="PF04313">
    <property type="entry name" value="HSDR_N"/>
    <property type="match status" value="1"/>
</dbReference>
<evidence type="ECO:0000256" key="6">
    <source>
        <dbReference type="ARBA" id="ARBA00022747"/>
    </source>
</evidence>
<keyword evidence="7" id="KW-0255">Endonuclease</keyword>
<dbReference type="InterPro" id="IPR007409">
    <property type="entry name" value="Restrct_endonuc_type1_HsdR_N"/>
</dbReference>
<feature type="domain" description="SWI2/SNF2 ATPase" evidence="12">
    <location>
        <begin position="150"/>
        <end position="219"/>
    </location>
</feature>
<organism evidence="13 14">
    <name type="scientific">Candidatus Phytoplasma asteris</name>
    <dbReference type="NCBI Taxonomy" id="85620"/>
    <lineage>
        <taxon>Bacteria</taxon>
        <taxon>Bacillati</taxon>
        <taxon>Mycoplasmatota</taxon>
        <taxon>Mollicutes</taxon>
        <taxon>Acholeplasmatales</taxon>
        <taxon>Acholeplasmataceae</taxon>
        <taxon>Candidatus Phytoplasma</taxon>
        <taxon>16SrI (Aster yellows group)</taxon>
    </lineage>
</organism>
<name>A0ABZ3CDK2_9MOLU</name>
<dbReference type="EMBL" id="CP128414">
    <property type="protein sequence ID" value="WZX02654.1"/>
    <property type="molecule type" value="Genomic_DNA"/>
</dbReference>
<keyword evidence="6" id="KW-0680">Restriction system</keyword>
<comment type="catalytic activity">
    <reaction evidence="1">
        <text>Endonucleolytic cleavage of DNA to give random double-stranded fragments with terminal 5'-phosphates, ATP is simultaneously hydrolyzed.</text>
        <dbReference type="EC" id="3.1.21.3"/>
    </reaction>
</comment>
<evidence type="ECO:0000256" key="4">
    <source>
        <dbReference type="ARBA" id="ARBA00022722"/>
    </source>
</evidence>
<evidence type="ECO:0000313" key="13">
    <source>
        <dbReference type="EMBL" id="WZX02654.1"/>
    </source>
</evidence>
<proteinExistence type="inferred from homology"/>
<keyword evidence="4" id="KW-0540">Nuclease</keyword>
<comment type="similarity">
    <text evidence="2">Belongs to the HsdR family.</text>
</comment>
<dbReference type="InterPro" id="IPR027417">
    <property type="entry name" value="P-loop_NTPase"/>
</dbReference>
<dbReference type="Gene3D" id="3.90.1570.50">
    <property type="match status" value="1"/>
</dbReference>
<protein>
    <recommendedName>
        <fullName evidence="3">type I site-specific deoxyribonuclease</fullName>
        <ecNumber evidence="3">3.1.21.3</ecNumber>
    </recommendedName>
</protein>
<keyword evidence="8" id="KW-0378">Hydrolase</keyword>